<evidence type="ECO:0000313" key="2">
    <source>
        <dbReference type="Proteomes" id="UP000758652"/>
    </source>
</evidence>
<protein>
    <submittedName>
        <fullName evidence="1">Uncharacterized protein</fullName>
    </submittedName>
</protein>
<reference evidence="1 2" key="1">
    <citation type="submission" date="2020-10" db="EMBL/GenBank/DDBJ databases">
        <title>ChiBAC.</title>
        <authorList>
            <person name="Zenner C."/>
            <person name="Hitch T.C.A."/>
            <person name="Clavel T."/>
        </authorList>
    </citation>
    <scope>NUCLEOTIDE SEQUENCE [LARGE SCALE GENOMIC DNA]</scope>
    <source>
        <strain evidence="1 2">DSM 108991</strain>
    </source>
</reference>
<keyword evidence="2" id="KW-1185">Reference proteome</keyword>
<dbReference type="EMBL" id="JADCKL010000009">
    <property type="protein sequence ID" value="MBE5063678.1"/>
    <property type="molecule type" value="Genomic_DNA"/>
</dbReference>
<comment type="caution">
    <text evidence="1">The sequence shown here is derived from an EMBL/GenBank/DDBJ whole genome shotgun (WGS) entry which is preliminary data.</text>
</comment>
<evidence type="ECO:0000313" key="1">
    <source>
        <dbReference type="EMBL" id="MBE5063678.1"/>
    </source>
</evidence>
<sequence length="60" mass="7589">MERTFTIDGEEKTYFYYRRKDTRRCSDKKYNELKDAYIKKYGGWKEIDLRHTTYNGKKWY</sequence>
<name>A0ABR9RL96_9FIRM</name>
<dbReference type="Proteomes" id="UP000758652">
    <property type="component" value="Unassembled WGS sequence"/>
</dbReference>
<accession>A0ABR9RL96</accession>
<organism evidence="1 2">
    <name type="scientific">Claveliimonas monacensis</name>
    <dbReference type="NCBI Taxonomy" id="2779351"/>
    <lineage>
        <taxon>Bacteria</taxon>
        <taxon>Bacillati</taxon>
        <taxon>Bacillota</taxon>
        <taxon>Clostridia</taxon>
        <taxon>Lachnospirales</taxon>
        <taxon>Lachnospiraceae</taxon>
        <taxon>Claveliimonas</taxon>
    </lineage>
</organism>
<gene>
    <name evidence="1" type="ORF">INF30_10435</name>
</gene>
<proteinExistence type="predicted"/>